<dbReference type="OrthoDB" id="6846267at2759"/>
<organism evidence="9 10">
    <name type="scientific">Culex quinquefasciatus</name>
    <name type="common">Southern house mosquito</name>
    <name type="synonym">Culex pungens</name>
    <dbReference type="NCBI Taxonomy" id="7176"/>
    <lineage>
        <taxon>Eukaryota</taxon>
        <taxon>Metazoa</taxon>
        <taxon>Ecdysozoa</taxon>
        <taxon>Arthropoda</taxon>
        <taxon>Hexapoda</taxon>
        <taxon>Insecta</taxon>
        <taxon>Pterygota</taxon>
        <taxon>Neoptera</taxon>
        <taxon>Endopterygota</taxon>
        <taxon>Diptera</taxon>
        <taxon>Nematocera</taxon>
        <taxon>Culicoidea</taxon>
        <taxon>Culicidae</taxon>
        <taxon>Culicinae</taxon>
        <taxon>Culicini</taxon>
        <taxon>Culex</taxon>
        <taxon>Culex</taxon>
    </lineage>
</organism>
<keyword evidence="5" id="KW-1015">Disulfide bond</keyword>
<evidence type="ECO:0000256" key="2">
    <source>
        <dbReference type="ARBA" id="ARBA00010515"/>
    </source>
</evidence>
<dbReference type="Proteomes" id="UP000002320">
    <property type="component" value="Unassembled WGS sequence"/>
</dbReference>
<reference evidence="9" key="1">
    <citation type="submission" date="2021-02" db="UniProtKB">
        <authorList>
            <consortium name="EnsemblMetazoa"/>
        </authorList>
    </citation>
    <scope>IDENTIFICATION</scope>
    <source>
        <strain evidence="9">JHB</strain>
    </source>
</reference>
<dbReference type="PANTHER" id="PTHR43142:SF1">
    <property type="entry name" value="CARBOXYLIC ESTER HYDROLASE"/>
    <property type="match status" value="1"/>
</dbReference>
<dbReference type="InterPro" id="IPR019826">
    <property type="entry name" value="Carboxylesterase_B_AS"/>
</dbReference>
<evidence type="ECO:0000313" key="9">
    <source>
        <dbReference type="EnsemblMetazoa" id="CPIJ000048-PA"/>
    </source>
</evidence>
<proteinExistence type="inferred from homology"/>
<evidence type="ECO:0000256" key="1">
    <source>
        <dbReference type="ARBA" id="ARBA00005964"/>
    </source>
</evidence>
<dbReference type="Pfam" id="PF00135">
    <property type="entry name" value="COesterase"/>
    <property type="match status" value="1"/>
</dbReference>
<keyword evidence="3" id="KW-0719">Serine esterase</keyword>
<evidence type="ECO:0000256" key="3">
    <source>
        <dbReference type="ARBA" id="ARBA00022487"/>
    </source>
</evidence>
<dbReference type="AlphaFoldDB" id="A0A1S4IZD3"/>
<evidence type="ECO:0000256" key="7">
    <source>
        <dbReference type="RuleBase" id="RU361235"/>
    </source>
</evidence>
<keyword evidence="6" id="KW-0325">Glycoprotein</keyword>
<evidence type="ECO:0000313" key="10">
    <source>
        <dbReference type="Proteomes" id="UP000002320"/>
    </source>
</evidence>
<keyword evidence="4 7" id="KW-0378">Hydrolase</keyword>
<dbReference type="VEuPathDB" id="VectorBase:CPIJ000048"/>
<evidence type="ECO:0000256" key="5">
    <source>
        <dbReference type="ARBA" id="ARBA00023157"/>
    </source>
</evidence>
<dbReference type="InterPro" id="IPR029058">
    <property type="entry name" value="AB_hydrolase_fold"/>
</dbReference>
<dbReference type="Gene3D" id="3.40.50.1820">
    <property type="entry name" value="alpha/beta hydrolase"/>
    <property type="match status" value="1"/>
</dbReference>
<evidence type="ECO:0000256" key="6">
    <source>
        <dbReference type="ARBA" id="ARBA00023180"/>
    </source>
</evidence>
<feature type="domain" description="Carboxylesterase type B" evidence="8">
    <location>
        <begin position="33"/>
        <end position="566"/>
    </location>
</feature>
<comment type="similarity">
    <text evidence="1 7">Belongs to the type-B carboxylesterase/lipase family.</text>
</comment>
<protein>
    <recommendedName>
        <fullName evidence="7">Carboxylic ester hydrolase</fullName>
        <ecNumber evidence="7">3.1.1.-</ecNumber>
    </recommendedName>
</protein>
<name>A0A1S4IZD3_CULQU</name>
<dbReference type="PANTHER" id="PTHR43142">
    <property type="entry name" value="CARBOXYLIC ESTER HYDROLASE"/>
    <property type="match status" value="1"/>
</dbReference>
<accession>A0A1S4IZD3</accession>
<dbReference type="EC" id="3.1.1.-" evidence="7"/>
<dbReference type="VEuPathDB" id="VectorBase:CQUJHB017796"/>
<dbReference type="PROSITE" id="PS01173">
    <property type="entry name" value="LIPASE_GDXG_HIS"/>
    <property type="match status" value="1"/>
</dbReference>
<dbReference type="InterPro" id="IPR002018">
    <property type="entry name" value="CarbesteraseB"/>
</dbReference>
<evidence type="ECO:0000256" key="4">
    <source>
        <dbReference type="ARBA" id="ARBA00022801"/>
    </source>
</evidence>
<evidence type="ECO:0000259" key="8">
    <source>
        <dbReference type="Pfam" id="PF00135"/>
    </source>
</evidence>
<dbReference type="PROSITE" id="PS00122">
    <property type="entry name" value="CARBOXYLESTERASE_B_1"/>
    <property type="match status" value="1"/>
</dbReference>
<dbReference type="SUPFAM" id="SSF53474">
    <property type="entry name" value="alpha/beta-Hydrolases"/>
    <property type="match status" value="1"/>
</dbReference>
<dbReference type="InterPro" id="IPR002168">
    <property type="entry name" value="Lipase_GDXG_HIS_AS"/>
</dbReference>
<dbReference type="InParanoid" id="A0A1S4IZD3"/>
<keyword evidence="10" id="KW-1185">Reference proteome</keyword>
<dbReference type="EnsemblMetazoa" id="CPIJ000048-RA">
    <property type="protein sequence ID" value="CPIJ000048-PA"/>
    <property type="gene ID" value="CPIJ000048"/>
</dbReference>
<sequence length="578" mass="65726">MFEFIKAVYRLLVGTTKYAYLQRTKKVGHLSDRPTVILSEGKVRGISVNLPNGKQYHSFQGIPYARAPVGKLRFAPPVPVDKFDPEEVDCARECEPCTQVDLYFRWRIIGVEGQLCLNVYTPTLPSDKNTNPQLPVMVYIHGGGFESGSGSTFLHDPIHLLQEDVIVVLMNYRLGPLGFLSFPEMGIAGNAGLKDQLLAFKWVKRNIIRFGGDPSNVTLFGQSAGSWSVYLHYLSPNSRQYFNRAICQSGVVCTESFFQVEPSTKARKLAKALGYRGDSDLGVLDTLMTAPAHLIMKHQRKMASDQERKLAMNYVFRPVIEKVKTTDSIITKTPGDILKDFDSIRMPLITGCNTGEGCLSLYFMEHNGQIGVFDEEVERLVPCFLKENPKLDCRAVGGQIKRFYFGEQRFTKRTKQQMCDLMSDCTFITPAMINVELLARYQPNVRHYHYRFTFSGRFNLFKGLFNQSDMEGPSHGDDSFYIFNSPLLPSVSPGSKEFKVRNNFIRLWTNFAKYGYPTPSEPVTAEVWPEVRFVGPDADKVNLDCLQIDTETSVIRNPSEHRTVFWRNLLQKYKEELC</sequence>
<dbReference type="GO" id="GO:0052689">
    <property type="term" value="F:carboxylic ester hydrolase activity"/>
    <property type="evidence" value="ECO:0007669"/>
    <property type="project" value="UniProtKB-KW"/>
</dbReference>
<comment type="similarity">
    <text evidence="2">Belongs to the 'GDXG' lipolytic enzyme family.</text>
</comment>